<dbReference type="PANTHER" id="PTHR45625">
    <property type="entry name" value="PEPTIDYL-PROLYL CIS-TRANS ISOMERASE-RELATED"/>
    <property type="match status" value="1"/>
</dbReference>
<evidence type="ECO:0000256" key="12">
    <source>
        <dbReference type="SAM" id="MobiDB-lite"/>
    </source>
</evidence>
<comment type="similarity">
    <text evidence="6">Belongs to the cyclophilin-type PPIase family. PPIL2 subfamily.</text>
</comment>
<dbReference type="InterPro" id="IPR029000">
    <property type="entry name" value="Cyclophilin-like_dom_sf"/>
</dbReference>
<protein>
    <submittedName>
        <fullName evidence="15">Peptidyl-prolyl cis-trans isomerase-like 2</fullName>
    </submittedName>
</protein>
<comment type="subcellular location">
    <subcellularLocation>
        <location evidence="4">Nucleus</location>
    </subcellularLocation>
</comment>
<dbReference type="FunFam" id="3.30.40.10:FF:000079">
    <property type="entry name" value="Peptidyl-prolyl cis-trans isomerase 2"/>
    <property type="match status" value="1"/>
</dbReference>
<dbReference type="InterPro" id="IPR026951">
    <property type="entry name" value="PPIL2_U-box_dom"/>
</dbReference>
<dbReference type="SUPFAM" id="SSF50891">
    <property type="entry name" value="Cyclophilin-like"/>
    <property type="match status" value="1"/>
</dbReference>
<keyword evidence="11" id="KW-0539">Nucleus</keyword>
<organism evidence="15">
    <name type="scientific">Phaffia rhodozyma</name>
    <name type="common">Yeast</name>
    <name type="synonym">Xanthophyllomyces dendrorhous</name>
    <dbReference type="NCBI Taxonomy" id="264483"/>
    <lineage>
        <taxon>Eukaryota</taxon>
        <taxon>Fungi</taxon>
        <taxon>Dikarya</taxon>
        <taxon>Basidiomycota</taxon>
        <taxon>Agaricomycotina</taxon>
        <taxon>Tremellomycetes</taxon>
        <taxon>Cystofilobasidiales</taxon>
        <taxon>Mrakiaceae</taxon>
        <taxon>Phaffia</taxon>
    </lineage>
</organism>
<feature type="region of interest" description="Disordered" evidence="12">
    <location>
        <begin position="558"/>
        <end position="595"/>
    </location>
</feature>
<feature type="compositionally biased region" description="Low complexity" evidence="12">
    <location>
        <begin position="226"/>
        <end position="237"/>
    </location>
</feature>
<keyword evidence="9" id="KW-0697">Rotamase</keyword>
<dbReference type="GO" id="GO:0003755">
    <property type="term" value="F:peptidyl-prolyl cis-trans isomerase activity"/>
    <property type="evidence" value="ECO:0007669"/>
    <property type="project" value="UniProtKB-KW"/>
</dbReference>
<dbReference type="PROSITE" id="PS51698">
    <property type="entry name" value="U_BOX"/>
    <property type="match status" value="1"/>
</dbReference>
<comment type="catalytic activity">
    <reaction evidence="1">
        <text>S-ubiquitinyl-[E2 ubiquitin-conjugating enzyme]-L-cysteine + [acceptor protein]-L-lysine = [E2 ubiquitin-conjugating enzyme]-L-cysteine + N(6)-ubiquitinyl-[acceptor protein]-L-lysine.</text>
        <dbReference type="EC" id="2.3.2.27"/>
    </reaction>
</comment>
<evidence type="ECO:0000256" key="7">
    <source>
        <dbReference type="ARBA" id="ARBA00022679"/>
    </source>
</evidence>
<dbReference type="InterPro" id="IPR020892">
    <property type="entry name" value="Cyclophilin-type_PPIase_CS"/>
</dbReference>
<dbReference type="Pfam" id="PF00160">
    <property type="entry name" value="Pro_isomerase"/>
    <property type="match status" value="1"/>
</dbReference>
<feature type="domain" description="U-box" evidence="14">
    <location>
        <begin position="37"/>
        <end position="117"/>
    </location>
</feature>
<comment type="function">
    <text evidence="3">May catalyze the cis-trans isomerization of proline imidic peptide bonds in oligopeptides thereby assisting the folding of proteins. May also function as a chaperone, playing a role in intracellular transport of proteins. May also have a protein ubiquitin ligase activity acting as an E3 ubiquitin protein ligase or as a ubiquitin-ubiquitin ligase promoting elongation of ubiquitin chains on proteins.</text>
</comment>
<dbReference type="Gene3D" id="2.40.100.10">
    <property type="entry name" value="Cyclophilin-like"/>
    <property type="match status" value="1"/>
</dbReference>
<feature type="compositionally biased region" description="Low complexity" evidence="12">
    <location>
        <begin position="558"/>
        <end position="572"/>
    </location>
</feature>
<dbReference type="SMART" id="SM00504">
    <property type="entry name" value="Ubox"/>
    <property type="match status" value="1"/>
</dbReference>
<comment type="pathway">
    <text evidence="5">Protein modification; protein ubiquitination.</text>
</comment>
<evidence type="ECO:0000256" key="3">
    <source>
        <dbReference type="ARBA" id="ARBA00003697"/>
    </source>
</evidence>
<dbReference type="PROSITE" id="PS50072">
    <property type="entry name" value="CSA_PPIASE_2"/>
    <property type="match status" value="1"/>
</dbReference>
<evidence type="ECO:0000256" key="4">
    <source>
        <dbReference type="ARBA" id="ARBA00004123"/>
    </source>
</evidence>
<feature type="compositionally biased region" description="Basic and acidic residues" evidence="12">
    <location>
        <begin position="492"/>
        <end position="505"/>
    </location>
</feature>
<keyword evidence="10 15" id="KW-0413">Isomerase</keyword>
<dbReference type="FunFam" id="2.40.100.10:FF:000014">
    <property type="entry name" value="Peptidyl-prolyl cis-trans isomerase cyp65"/>
    <property type="match status" value="1"/>
</dbReference>
<feature type="region of interest" description="Disordered" evidence="12">
    <location>
        <begin position="219"/>
        <end position="246"/>
    </location>
</feature>
<dbReference type="PANTHER" id="PTHR45625:SF1">
    <property type="entry name" value="RING-TYPE E3 UBIQUITIN-PROTEIN LIGASE PPIL2"/>
    <property type="match status" value="1"/>
</dbReference>
<feature type="domain" description="PPIase cyclophilin-type" evidence="13">
    <location>
        <begin position="316"/>
        <end position="466"/>
    </location>
</feature>
<feature type="compositionally biased region" description="Gly residues" evidence="12">
    <location>
        <begin position="585"/>
        <end position="595"/>
    </location>
</feature>
<dbReference type="GO" id="GO:0000209">
    <property type="term" value="P:protein polyubiquitination"/>
    <property type="evidence" value="ECO:0007669"/>
    <property type="project" value="TreeGrafter"/>
</dbReference>
<proteinExistence type="inferred from homology"/>
<feature type="region of interest" description="Disordered" evidence="12">
    <location>
        <begin position="486"/>
        <end position="505"/>
    </location>
</feature>
<comment type="catalytic activity">
    <reaction evidence="2">
        <text>[protein]-peptidylproline (omega=180) = [protein]-peptidylproline (omega=0)</text>
        <dbReference type="Rhea" id="RHEA:16237"/>
        <dbReference type="Rhea" id="RHEA-COMP:10747"/>
        <dbReference type="Rhea" id="RHEA-COMP:10748"/>
        <dbReference type="ChEBI" id="CHEBI:83833"/>
        <dbReference type="ChEBI" id="CHEBI:83834"/>
        <dbReference type="EC" id="5.2.1.8"/>
    </reaction>
</comment>
<dbReference type="PROSITE" id="PS00170">
    <property type="entry name" value="CSA_PPIASE_1"/>
    <property type="match status" value="1"/>
</dbReference>
<name>A0A0F7SH51_PHARH</name>
<evidence type="ECO:0000256" key="2">
    <source>
        <dbReference type="ARBA" id="ARBA00000971"/>
    </source>
</evidence>
<evidence type="ECO:0000259" key="13">
    <source>
        <dbReference type="PROSITE" id="PS50072"/>
    </source>
</evidence>
<dbReference type="GO" id="GO:0061630">
    <property type="term" value="F:ubiquitin protein ligase activity"/>
    <property type="evidence" value="ECO:0007669"/>
    <property type="project" value="UniProtKB-EC"/>
</dbReference>
<dbReference type="PRINTS" id="PR00153">
    <property type="entry name" value="CSAPPISMRASE"/>
</dbReference>
<evidence type="ECO:0000313" key="15">
    <source>
        <dbReference type="EMBL" id="CDZ96367.1"/>
    </source>
</evidence>
<evidence type="ECO:0000256" key="8">
    <source>
        <dbReference type="ARBA" id="ARBA00022786"/>
    </source>
</evidence>
<sequence length="595" mass="64774">MGHNSDKLYVTHSEHAAGSHTAGGGGYQGVKKQTEFQALPFDCCALSLTAFQVPVAVKEEDGTANVFDLVNILPYIKKFGTNPVTGRPLTTASLIKLHFFKNDTAENKSYSDPVTFKPFTPHTHIVFVATTGNVFSYESVDRLCIKTKAWRDLITDEKFTRADIVTIQDPHNLSNRDLSKFDYVANKKSAGEKEADRLSGINVNASGSAAKILQQIAQKNTPAPPSEETQPPSSESAAPKEKKVGIVAPKPVNQRAYNAASYSTGLAAASLTSTAADIETRGDRALIDEEEFMFDEISSLVKEKDRAKRKAYLKVNTNFGALNLELHCDKAPKTCYNFIMLAKEGKYDGVIFHRNIPGFMIQGGDPTGKGTGGNSFWGHNFRDEYDLKGALKHTERGTLSMANHGAGTNGSQFFLTYRPTSHLDGKHTVFGNIVGGMDVLNVLEKVPVNPATDRPTREIKIINVEIFQDPYAQYQTRLANKLAAQSQSALSDKNREKTRLERESDRTSWFGEDLDRKKADKAEIDRKRKAGVTEDDLLAGSIGVGKYLAEARNKKINTAAPGGAGTLSSSSTFGGGGVAKKRKPAGGGFGDFSSW</sequence>
<dbReference type="CDD" id="cd16663">
    <property type="entry name" value="RING-Ubox_PPIL2"/>
    <property type="match status" value="1"/>
</dbReference>
<dbReference type="InterPro" id="IPR044666">
    <property type="entry name" value="Cyclophilin_A-like"/>
</dbReference>
<evidence type="ECO:0000259" key="14">
    <source>
        <dbReference type="PROSITE" id="PS51698"/>
    </source>
</evidence>
<evidence type="ECO:0000256" key="9">
    <source>
        <dbReference type="ARBA" id="ARBA00023110"/>
    </source>
</evidence>
<dbReference type="EMBL" id="LN483143">
    <property type="protein sequence ID" value="CDZ96367.1"/>
    <property type="molecule type" value="Genomic_DNA"/>
</dbReference>
<keyword evidence="8" id="KW-0833">Ubl conjugation pathway</keyword>
<evidence type="ECO:0000256" key="6">
    <source>
        <dbReference type="ARBA" id="ARBA00007930"/>
    </source>
</evidence>
<dbReference type="Gene3D" id="3.30.40.10">
    <property type="entry name" value="Zinc/RING finger domain, C3HC4 (zinc finger)"/>
    <property type="match status" value="1"/>
</dbReference>
<dbReference type="GO" id="GO:0071013">
    <property type="term" value="C:catalytic step 2 spliceosome"/>
    <property type="evidence" value="ECO:0007669"/>
    <property type="project" value="TreeGrafter"/>
</dbReference>
<reference evidence="15" key="1">
    <citation type="submission" date="2014-08" db="EMBL/GenBank/DDBJ databases">
        <authorList>
            <person name="Sharma Rahul"/>
            <person name="Thines Marco"/>
        </authorList>
    </citation>
    <scope>NUCLEOTIDE SEQUENCE</scope>
</reference>
<accession>A0A0F7SH51</accession>
<evidence type="ECO:0000256" key="11">
    <source>
        <dbReference type="ARBA" id="ARBA00023242"/>
    </source>
</evidence>
<evidence type="ECO:0000256" key="1">
    <source>
        <dbReference type="ARBA" id="ARBA00000900"/>
    </source>
</evidence>
<dbReference type="InterPro" id="IPR013083">
    <property type="entry name" value="Znf_RING/FYVE/PHD"/>
</dbReference>
<evidence type="ECO:0000256" key="10">
    <source>
        <dbReference type="ARBA" id="ARBA00023235"/>
    </source>
</evidence>
<evidence type="ECO:0000256" key="5">
    <source>
        <dbReference type="ARBA" id="ARBA00004906"/>
    </source>
</evidence>
<dbReference type="AlphaFoldDB" id="A0A0F7SH51"/>
<dbReference type="SUPFAM" id="SSF57850">
    <property type="entry name" value="RING/U-box"/>
    <property type="match status" value="1"/>
</dbReference>
<dbReference type="GO" id="GO:0006457">
    <property type="term" value="P:protein folding"/>
    <property type="evidence" value="ECO:0007669"/>
    <property type="project" value="InterPro"/>
</dbReference>
<keyword evidence="7" id="KW-0808">Transferase</keyword>
<dbReference type="InterPro" id="IPR003613">
    <property type="entry name" value="Ubox_domain"/>
</dbReference>
<dbReference type="InterPro" id="IPR002130">
    <property type="entry name" value="Cyclophilin-type_PPIase_dom"/>
</dbReference>